<proteinExistence type="predicted"/>
<dbReference type="Gramene" id="Solyc04g082820.3.1">
    <property type="protein sequence ID" value="Solyc04g082820.3.1"/>
    <property type="gene ID" value="Solyc04g082820.3"/>
</dbReference>
<evidence type="ECO:0000313" key="3">
    <source>
        <dbReference type="Proteomes" id="UP000004994"/>
    </source>
</evidence>
<dbReference type="EnsemblPlants" id="Solyc04g082820.3.1">
    <property type="protein sequence ID" value="Solyc04g082820.3.1"/>
    <property type="gene ID" value="Solyc04g082820.3"/>
</dbReference>
<keyword evidence="3" id="KW-1185">Reference proteome</keyword>
<dbReference type="InParanoid" id="A0A3Q7H4A6"/>
<reference evidence="2" key="2">
    <citation type="submission" date="2019-01" db="UniProtKB">
        <authorList>
            <consortium name="EnsemblPlants"/>
        </authorList>
    </citation>
    <scope>IDENTIFICATION</scope>
    <source>
        <strain evidence="2">cv. Heinz 1706</strain>
    </source>
</reference>
<feature type="region of interest" description="Disordered" evidence="1">
    <location>
        <begin position="1"/>
        <end position="97"/>
    </location>
</feature>
<accession>A0A3Q7H4A6</accession>
<dbReference type="AlphaFoldDB" id="A0A3Q7H4A6"/>
<organism evidence="2">
    <name type="scientific">Solanum lycopersicum</name>
    <name type="common">Tomato</name>
    <name type="synonym">Lycopersicon esculentum</name>
    <dbReference type="NCBI Taxonomy" id="4081"/>
    <lineage>
        <taxon>Eukaryota</taxon>
        <taxon>Viridiplantae</taxon>
        <taxon>Streptophyta</taxon>
        <taxon>Embryophyta</taxon>
        <taxon>Tracheophyta</taxon>
        <taxon>Spermatophyta</taxon>
        <taxon>Magnoliopsida</taxon>
        <taxon>eudicotyledons</taxon>
        <taxon>Gunneridae</taxon>
        <taxon>Pentapetalae</taxon>
        <taxon>asterids</taxon>
        <taxon>lamiids</taxon>
        <taxon>Solanales</taxon>
        <taxon>Solanaceae</taxon>
        <taxon>Solanoideae</taxon>
        <taxon>Solaneae</taxon>
        <taxon>Solanum</taxon>
        <taxon>Solanum subgen. Lycopersicon</taxon>
    </lineage>
</organism>
<feature type="compositionally biased region" description="Low complexity" evidence="1">
    <location>
        <begin position="1"/>
        <end position="24"/>
    </location>
</feature>
<dbReference type="Proteomes" id="UP000004994">
    <property type="component" value="Chromosome 4"/>
</dbReference>
<name>A0A3Q7H4A6_SOLLC</name>
<evidence type="ECO:0000313" key="2">
    <source>
        <dbReference type="EnsemblPlants" id="Solyc04g082820.3.1"/>
    </source>
</evidence>
<reference evidence="2" key="1">
    <citation type="journal article" date="2012" name="Nature">
        <title>The tomato genome sequence provides insights into fleshy fruit evolution.</title>
        <authorList>
            <consortium name="Tomato Genome Consortium"/>
        </authorList>
    </citation>
    <scope>NUCLEOTIDE SEQUENCE [LARGE SCALE GENOMIC DNA]</scope>
    <source>
        <strain evidence="2">cv. Heinz 1706</strain>
    </source>
</reference>
<protein>
    <submittedName>
        <fullName evidence="2">Uncharacterized protein</fullName>
    </submittedName>
</protein>
<sequence>MGSTGGLSTTGTLAGASSSSSKGSRSNTALAKEAAIKTTGPDAIKGPTTDPPTTCPCPPDKNIEIPLEAGGAGGGSTVPERLSISKRPWSVTTLAAG</sequence>
<evidence type="ECO:0000256" key="1">
    <source>
        <dbReference type="SAM" id="MobiDB-lite"/>
    </source>
</evidence>
<feature type="compositionally biased region" description="Pro residues" evidence="1">
    <location>
        <begin position="49"/>
        <end position="59"/>
    </location>
</feature>